<gene>
    <name evidence="2" type="ORF">MEPE_03352</name>
</gene>
<comment type="caution">
    <text evidence="2">The sequence shown here is derived from an EMBL/GenBank/DDBJ whole genome shotgun (WGS) entry which is preliminary data.</text>
</comment>
<feature type="region of interest" description="Disordered" evidence="1">
    <location>
        <begin position="46"/>
        <end position="65"/>
    </location>
</feature>
<feature type="compositionally biased region" description="Pro residues" evidence="1">
    <location>
        <begin position="50"/>
        <end position="59"/>
    </location>
</feature>
<proteinExistence type="predicted"/>
<protein>
    <submittedName>
        <fullName evidence="2">Uncharacterized protein</fullName>
    </submittedName>
</protein>
<evidence type="ECO:0000313" key="3">
    <source>
        <dbReference type="Proteomes" id="UP001294444"/>
    </source>
</evidence>
<accession>A0AAJ5C5J9</accession>
<dbReference type="AlphaFoldDB" id="A0AAJ5C5J9"/>
<evidence type="ECO:0000256" key="1">
    <source>
        <dbReference type="SAM" id="MobiDB-lite"/>
    </source>
</evidence>
<dbReference type="EMBL" id="OAPG01000007">
    <property type="protein sequence ID" value="SNX84643.1"/>
    <property type="molecule type" value="Genomic_DNA"/>
</dbReference>
<reference evidence="2" key="1">
    <citation type="submission" date="2023-10" db="EMBL/GenBank/DDBJ databases">
        <authorList>
            <person name="Guldener U."/>
        </authorList>
    </citation>
    <scope>NUCLEOTIDE SEQUENCE</scope>
    <source>
        <strain evidence="2">Mp4</strain>
    </source>
</reference>
<organism evidence="2 3">
    <name type="scientific">Melanopsichium pennsylvanicum</name>
    <dbReference type="NCBI Taxonomy" id="63383"/>
    <lineage>
        <taxon>Eukaryota</taxon>
        <taxon>Fungi</taxon>
        <taxon>Dikarya</taxon>
        <taxon>Basidiomycota</taxon>
        <taxon>Ustilaginomycotina</taxon>
        <taxon>Ustilaginomycetes</taxon>
        <taxon>Ustilaginales</taxon>
        <taxon>Ustilaginaceae</taxon>
        <taxon>Melanopsichium</taxon>
    </lineage>
</organism>
<sequence length="65" mass="7274">MLHHVAQIYIVLAKSFVIQLPHMLETNMLSCKLACMHTQHLFCAGDHVKGPPPPPPPPTHTHTMK</sequence>
<evidence type="ECO:0000313" key="2">
    <source>
        <dbReference type="EMBL" id="SNX84643.1"/>
    </source>
</evidence>
<name>A0AAJ5C5J9_9BASI</name>
<keyword evidence="3" id="KW-1185">Reference proteome</keyword>
<dbReference type="Proteomes" id="UP001294444">
    <property type="component" value="Unassembled WGS sequence"/>
</dbReference>